<dbReference type="GO" id="GO:0006508">
    <property type="term" value="P:proteolysis"/>
    <property type="evidence" value="ECO:0007669"/>
    <property type="project" value="UniProtKB-KW"/>
</dbReference>
<dbReference type="GO" id="GO:0008270">
    <property type="term" value="F:zinc ion binding"/>
    <property type="evidence" value="ECO:0007669"/>
    <property type="project" value="UniProtKB-KW"/>
</dbReference>
<keyword evidence="2" id="KW-0479">Metal-binding</keyword>
<gene>
    <name evidence="9" type="ORF">GHT06_010926</name>
</gene>
<sequence>MMNAIEDESESFITCPVCLLKFDDESNKPKRLACDHTICLQCLKEICRNGSVVCPCCRTNHRCEQGVEKLPTSQPALHIIKLIEKSRCPQLTLLSKTLEAESMVKELLAIYSPDGDAFFEQLGKIIRFTVHDSARPLDPVCKLQDILHGNTMAVSKLHQTIAAYAGEMTQQHVDYLISDVQARWFMSDNTQRPNLLDFLHKLAYEGRNEQLTAKIMDVVGGFVFCADTPDELMDSCIEKLKKILSDGWTCDLFSNWLFTCAQAIQAQQEQRLALAAMKLLRHLCYLFAVKQAASNNHNHNSSEFRDLVFLHYKNIYTFIDQEWKLFGHAIAGFVTYVMKCRSAGIDPIHSAAVRERLAFLGVFLKYGEMCMDEMAATSVWSCLTDGPISDFYQAICFEWFTKIVEIAFDVVKETIIYLGPRMLSHRADVSNDVLGSLLDRFRDEHLANRMQDEEESNLMDGLAEFLERQDISRSSNNMEEDDEYLTGISPVMPVPQRFDIANSIFVLTVMKKRRLLGRIQIKPSPRFASAKFVQELGTFCYAHPRKIGRRIAKSTKDTFISLKMKNAMFQPIVPDMLNYHIWLDSDNYAQKACQVGITGIEAGTGRNESRVKGWQFVFFLHDMVPGASKSKKSLLFGDVVQGIDVVKSLSCSNLLTSHFSDGLRLILESVN</sequence>
<evidence type="ECO:0000256" key="1">
    <source>
        <dbReference type="ARBA" id="ARBA00022670"/>
    </source>
</evidence>
<evidence type="ECO:0000256" key="6">
    <source>
        <dbReference type="ARBA" id="ARBA00022833"/>
    </source>
</evidence>
<reference evidence="9 10" key="1">
    <citation type="submission" date="2022-05" db="EMBL/GenBank/DDBJ databases">
        <title>A multi-omics perspective on studying reproductive biology in Daphnia sinensis.</title>
        <authorList>
            <person name="Jia J."/>
        </authorList>
    </citation>
    <scope>NUCLEOTIDE SEQUENCE [LARGE SCALE GENOMIC DNA]</scope>
    <source>
        <strain evidence="9 10">WSL</strain>
    </source>
</reference>
<dbReference type="PROSITE" id="PS50089">
    <property type="entry name" value="ZF_RING_2"/>
    <property type="match status" value="1"/>
</dbReference>
<protein>
    <recommendedName>
        <fullName evidence="8">RING-type domain-containing protein</fullName>
    </recommendedName>
</protein>
<evidence type="ECO:0000256" key="3">
    <source>
        <dbReference type="ARBA" id="ARBA00022771"/>
    </source>
</evidence>
<dbReference type="PROSITE" id="PS00518">
    <property type="entry name" value="ZF_RING_1"/>
    <property type="match status" value="1"/>
</dbReference>
<dbReference type="Gene3D" id="3.30.40.10">
    <property type="entry name" value="Zinc/RING finger domain, C3HC4 (zinc finger)"/>
    <property type="match status" value="1"/>
</dbReference>
<evidence type="ECO:0000256" key="7">
    <source>
        <dbReference type="PROSITE-ProRule" id="PRU00175"/>
    </source>
</evidence>
<dbReference type="InterPro" id="IPR027370">
    <property type="entry name" value="Znf-RING_euk"/>
</dbReference>
<evidence type="ECO:0000256" key="4">
    <source>
        <dbReference type="ARBA" id="ARBA00022786"/>
    </source>
</evidence>
<dbReference type="EMBL" id="WJBH02000002">
    <property type="protein sequence ID" value="KAI9563463.1"/>
    <property type="molecule type" value="Genomic_DNA"/>
</dbReference>
<dbReference type="InterPro" id="IPR013083">
    <property type="entry name" value="Znf_RING/FYVE/PHD"/>
</dbReference>
<evidence type="ECO:0000256" key="2">
    <source>
        <dbReference type="ARBA" id="ARBA00022723"/>
    </source>
</evidence>
<proteinExistence type="predicted"/>
<keyword evidence="1" id="KW-0645">Protease</keyword>
<keyword evidence="3 7" id="KW-0863">Zinc-finger</keyword>
<keyword evidence="6" id="KW-0862">Zinc</keyword>
<dbReference type="PANTHER" id="PTHR25464:SF2">
    <property type="entry name" value="RING-TYPE DOMAIN-CONTAINING PROTEIN"/>
    <property type="match status" value="1"/>
</dbReference>
<dbReference type="Pfam" id="PF25010">
    <property type="entry name" value="ARM_UBP24_USP9X-Y"/>
    <property type="match status" value="1"/>
</dbReference>
<evidence type="ECO:0000259" key="8">
    <source>
        <dbReference type="PROSITE" id="PS50089"/>
    </source>
</evidence>
<dbReference type="InterPro" id="IPR017907">
    <property type="entry name" value="Znf_RING_CS"/>
</dbReference>
<keyword evidence="5" id="KW-0378">Hydrolase</keyword>
<dbReference type="InterPro" id="IPR056850">
    <property type="entry name" value="ARM_UBP34_24_USP9X_Y"/>
</dbReference>
<keyword evidence="4" id="KW-0833">Ubl conjugation pathway</keyword>
<dbReference type="InterPro" id="IPR001841">
    <property type="entry name" value="Znf_RING"/>
</dbReference>
<dbReference type="GO" id="GO:0008233">
    <property type="term" value="F:peptidase activity"/>
    <property type="evidence" value="ECO:0007669"/>
    <property type="project" value="UniProtKB-KW"/>
</dbReference>
<evidence type="ECO:0000256" key="5">
    <source>
        <dbReference type="ARBA" id="ARBA00022801"/>
    </source>
</evidence>
<name>A0AAD5LT20_9CRUS</name>
<dbReference type="Pfam" id="PF13445">
    <property type="entry name" value="zf-RING_UBOX"/>
    <property type="match status" value="1"/>
</dbReference>
<evidence type="ECO:0000313" key="10">
    <source>
        <dbReference type="Proteomes" id="UP000820818"/>
    </source>
</evidence>
<dbReference type="Proteomes" id="UP000820818">
    <property type="component" value="Linkage Group LG2"/>
</dbReference>
<accession>A0AAD5LT20</accession>
<comment type="caution">
    <text evidence="9">The sequence shown here is derived from an EMBL/GenBank/DDBJ whole genome shotgun (WGS) entry which is preliminary data.</text>
</comment>
<dbReference type="SUPFAM" id="SSF57850">
    <property type="entry name" value="RING/U-box"/>
    <property type="match status" value="1"/>
</dbReference>
<dbReference type="PANTHER" id="PTHR25464">
    <property type="entry name" value="TRIPARTITE MOTIF-CONTAINING PROTEIN 2-LIKE PROTEIN"/>
    <property type="match status" value="1"/>
</dbReference>
<feature type="domain" description="RING-type" evidence="8">
    <location>
        <begin position="15"/>
        <end position="58"/>
    </location>
</feature>
<keyword evidence="10" id="KW-1185">Reference proteome</keyword>
<organism evidence="9 10">
    <name type="scientific">Daphnia sinensis</name>
    <dbReference type="NCBI Taxonomy" id="1820382"/>
    <lineage>
        <taxon>Eukaryota</taxon>
        <taxon>Metazoa</taxon>
        <taxon>Ecdysozoa</taxon>
        <taxon>Arthropoda</taxon>
        <taxon>Crustacea</taxon>
        <taxon>Branchiopoda</taxon>
        <taxon>Diplostraca</taxon>
        <taxon>Cladocera</taxon>
        <taxon>Anomopoda</taxon>
        <taxon>Daphniidae</taxon>
        <taxon>Daphnia</taxon>
        <taxon>Daphnia similis group</taxon>
    </lineage>
</organism>
<dbReference type="AlphaFoldDB" id="A0AAD5LT20"/>
<evidence type="ECO:0000313" key="9">
    <source>
        <dbReference type="EMBL" id="KAI9563463.1"/>
    </source>
</evidence>